<dbReference type="InterPro" id="IPR015943">
    <property type="entry name" value="WD40/YVTN_repeat-like_dom_sf"/>
</dbReference>
<comment type="caution">
    <text evidence="9">The sequence shown here is derived from an EMBL/GenBank/DDBJ whole genome shotgun (WGS) entry which is preliminary data.</text>
</comment>
<proteinExistence type="inferred from homology"/>
<keyword evidence="5" id="KW-0833">Ubl conjugation pathway</keyword>
<dbReference type="EMBL" id="JAKNSF020000004">
    <property type="protein sequence ID" value="KAK7739610.1"/>
    <property type="molecule type" value="Genomic_DNA"/>
</dbReference>
<dbReference type="InterPro" id="IPR001680">
    <property type="entry name" value="WD40_rpt"/>
</dbReference>
<evidence type="ECO:0000259" key="8">
    <source>
        <dbReference type="PROSITE" id="PS50181"/>
    </source>
</evidence>
<feature type="compositionally biased region" description="Pro residues" evidence="7">
    <location>
        <begin position="63"/>
        <end position="73"/>
    </location>
</feature>
<dbReference type="PROSITE" id="PS50082">
    <property type="entry name" value="WD_REPEATS_2"/>
    <property type="match status" value="2"/>
</dbReference>
<evidence type="ECO:0000256" key="6">
    <source>
        <dbReference type="PROSITE-ProRule" id="PRU00221"/>
    </source>
</evidence>
<dbReference type="SMART" id="SM00320">
    <property type="entry name" value="WD40"/>
    <property type="match status" value="3"/>
</dbReference>
<evidence type="ECO:0000313" key="9">
    <source>
        <dbReference type="EMBL" id="KAK7739610.1"/>
    </source>
</evidence>
<feature type="repeat" description="WD" evidence="6">
    <location>
        <begin position="344"/>
        <end position="362"/>
    </location>
</feature>
<organism evidence="9 10">
    <name type="scientific">Diaporthe eres</name>
    <name type="common">Phomopsis oblonga</name>
    <dbReference type="NCBI Taxonomy" id="83184"/>
    <lineage>
        <taxon>Eukaryota</taxon>
        <taxon>Fungi</taxon>
        <taxon>Dikarya</taxon>
        <taxon>Ascomycota</taxon>
        <taxon>Pezizomycotina</taxon>
        <taxon>Sordariomycetes</taxon>
        <taxon>Sordariomycetidae</taxon>
        <taxon>Diaporthales</taxon>
        <taxon>Diaporthaceae</taxon>
        <taxon>Diaporthe</taxon>
        <taxon>Diaporthe eres species complex</taxon>
    </lineage>
</organism>
<evidence type="ECO:0000256" key="1">
    <source>
        <dbReference type="ARBA" id="ARBA00004906"/>
    </source>
</evidence>
<keyword evidence="3 6" id="KW-0853">WD repeat</keyword>
<gene>
    <name evidence="9" type="ORF">SLS63_001956</name>
</gene>
<comment type="similarity">
    <text evidence="2">Belongs to the WD repeat MET30/SCONB/SCON-2 family.</text>
</comment>
<dbReference type="PANTHER" id="PTHR19872:SF9">
    <property type="entry name" value="UBIQUITIN-BINDING SDF UBIQUITIN LIGASE COMPLEX SUBUNIT"/>
    <property type="match status" value="1"/>
</dbReference>
<evidence type="ECO:0000256" key="4">
    <source>
        <dbReference type="ARBA" id="ARBA00022737"/>
    </source>
</evidence>
<dbReference type="PROSITE" id="PS50294">
    <property type="entry name" value="WD_REPEATS_REGION"/>
    <property type="match status" value="1"/>
</dbReference>
<dbReference type="Gene3D" id="1.20.1280.50">
    <property type="match status" value="1"/>
</dbReference>
<feature type="region of interest" description="Disordered" evidence="7">
    <location>
        <begin position="1"/>
        <end position="84"/>
    </location>
</feature>
<feature type="domain" description="F-box" evidence="8">
    <location>
        <begin position="138"/>
        <end position="185"/>
    </location>
</feature>
<evidence type="ECO:0000256" key="3">
    <source>
        <dbReference type="ARBA" id="ARBA00022574"/>
    </source>
</evidence>
<dbReference type="SMART" id="SM00256">
    <property type="entry name" value="FBOX"/>
    <property type="match status" value="1"/>
</dbReference>
<dbReference type="Proteomes" id="UP001430848">
    <property type="component" value="Unassembled WGS sequence"/>
</dbReference>
<dbReference type="SUPFAM" id="SSF81383">
    <property type="entry name" value="F-box domain"/>
    <property type="match status" value="1"/>
</dbReference>
<dbReference type="PROSITE" id="PS50181">
    <property type="entry name" value="FBOX"/>
    <property type="match status" value="1"/>
</dbReference>
<dbReference type="InterPro" id="IPR051075">
    <property type="entry name" value="SCF_subunit_WD-repeat"/>
</dbReference>
<dbReference type="PROSITE" id="PS00678">
    <property type="entry name" value="WD_REPEATS_1"/>
    <property type="match status" value="1"/>
</dbReference>
<dbReference type="InterPro" id="IPR001810">
    <property type="entry name" value="F-box_dom"/>
</dbReference>
<comment type="pathway">
    <text evidence="1">Protein modification; protein ubiquitination.</text>
</comment>
<protein>
    <recommendedName>
        <fullName evidence="8">F-box domain-containing protein</fullName>
    </recommendedName>
</protein>
<evidence type="ECO:0000256" key="5">
    <source>
        <dbReference type="ARBA" id="ARBA00022786"/>
    </source>
</evidence>
<dbReference type="PANTHER" id="PTHR19872">
    <property type="entry name" value="UBIQUITIN LIGASE SPECIFICITY FACTOR/HREP PROTEIN"/>
    <property type="match status" value="1"/>
</dbReference>
<feature type="compositionally biased region" description="Pro residues" evidence="7">
    <location>
        <begin position="37"/>
        <end position="47"/>
    </location>
</feature>
<dbReference type="InterPro" id="IPR019775">
    <property type="entry name" value="WD40_repeat_CS"/>
</dbReference>
<dbReference type="Pfam" id="PF12937">
    <property type="entry name" value="F-box-like"/>
    <property type="match status" value="1"/>
</dbReference>
<evidence type="ECO:0000313" key="10">
    <source>
        <dbReference type="Proteomes" id="UP001430848"/>
    </source>
</evidence>
<name>A0ABR1PLU0_DIAER</name>
<evidence type="ECO:0000256" key="2">
    <source>
        <dbReference type="ARBA" id="ARBA00007968"/>
    </source>
</evidence>
<feature type="repeat" description="WD" evidence="6">
    <location>
        <begin position="370"/>
        <end position="409"/>
    </location>
</feature>
<reference evidence="9 10" key="1">
    <citation type="submission" date="2024-02" db="EMBL/GenBank/DDBJ databases">
        <title>De novo assembly and annotation of 12 fungi associated with fruit tree decline syndrome in Ontario, Canada.</title>
        <authorList>
            <person name="Sulman M."/>
            <person name="Ellouze W."/>
            <person name="Ilyukhin E."/>
        </authorList>
    </citation>
    <scope>NUCLEOTIDE SEQUENCE [LARGE SCALE GENOMIC DNA]</scope>
    <source>
        <strain evidence="9 10">M169</strain>
    </source>
</reference>
<sequence length="445" mass="49107">MDGYGHRPLSFSDRRASLYSSEDIVMGNGNHTIKIPQPRPPRGPPTPSMSTPAADFDQTLTGSPPPPPTPAASPGPTHAQPDWSDAADDEDIFLAQCRQHFQTCNGPQRTRILADLLNLCTSQQLSFVHQFVSPLLKKDPFTSLPDELCLRILSFIDDPKVLARASQVSRRWRDLLSDDMTWKNLCVKHDYGRRLSEVGTTVPLYASRPGAQPLVTLDTPFSNHMHSFPGALPTATGMSASRSLDGSDASSRPKLRTYKSHFKQRYLVDAAWRTGGKATTRAITQDGGVVTSLHLTPRYIIVALDNAKIHVFDTEGNALRVLQGHVMGVWAMVPWEDILLQMRGDTLVTGGSDGSVRVWSLSKFVPIHRLAAHDNSVTSLQFDDTRVVSGGSDGRVKVWDLKTGHLVRELIAQGEAVWRVAFEDEKCVAMALRNNRTIMEVSEDP</sequence>
<dbReference type="SUPFAM" id="SSF50978">
    <property type="entry name" value="WD40 repeat-like"/>
    <property type="match status" value="1"/>
</dbReference>
<dbReference type="InterPro" id="IPR036047">
    <property type="entry name" value="F-box-like_dom_sf"/>
</dbReference>
<accession>A0ABR1PLU0</accession>
<dbReference type="InterPro" id="IPR036322">
    <property type="entry name" value="WD40_repeat_dom_sf"/>
</dbReference>
<keyword evidence="10" id="KW-1185">Reference proteome</keyword>
<dbReference type="Gene3D" id="2.130.10.10">
    <property type="entry name" value="YVTN repeat-like/Quinoprotein amine dehydrogenase"/>
    <property type="match status" value="1"/>
</dbReference>
<evidence type="ECO:0000256" key="7">
    <source>
        <dbReference type="SAM" id="MobiDB-lite"/>
    </source>
</evidence>
<dbReference type="Pfam" id="PF00400">
    <property type="entry name" value="WD40"/>
    <property type="match status" value="2"/>
</dbReference>
<keyword evidence="4" id="KW-0677">Repeat</keyword>